<accession>A0A6G8R1S3</accession>
<evidence type="ECO:0000313" key="1">
    <source>
        <dbReference type="EMBL" id="QIN94147.1"/>
    </source>
</evidence>
<organism evidence="1 2">
    <name type="scientific">Streptomyces phage Wakanda</name>
    <dbReference type="NCBI Taxonomy" id="2713267"/>
    <lineage>
        <taxon>Viruses</taxon>
        <taxon>Duplodnaviria</taxon>
        <taxon>Heunggongvirae</taxon>
        <taxon>Uroviricota</taxon>
        <taxon>Caudoviricetes</taxon>
        <taxon>Stanwilliamsviridae</taxon>
        <taxon>Loccivirinae</taxon>
        <taxon>Wakandavirus</taxon>
        <taxon>Wakandavirus wakanda</taxon>
    </lineage>
</organism>
<dbReference type="GeneID" id="77928022"/>
<sequence>MQPEDFYDIQVRENDAIGPISTWRVVGLTLRLVKNPDYYGSSFIHEEVENLIHDDFSSKPLAKAWMRAYLDRHVRDRYFSDYVDC</sequence>
<dbReference type="EMBL" id="MT024865">
    <property type="protein sequence ID" value="QIN94147.1"/>
    <property type="molecule type" value="Genomic_DNA"/>
</dbReference>
<proteinExistence type="predicted"/>
<dbReference type="RefSeq" id="YP_010652238.1">
    <property type="nucleotide sequence ID" value="NC_070785.1"/>
</dbReference>
<dbReference type="KEGG" id="vg:77928022"/>
<protein>
    <submittedName>
        <fullName evidence="1">Uncharacterized protein</fullName>
    </submittedName>
</protein>
<name>A0A6G8R1S3_9CAUD</name>
<keyword evidence="2" id="KW-1185">Reference proteome</keyword>
<dbReference type="Proteomes" id="UP000501266">
    <property type="component" value="Segment"/>
</dbReference>
<evidence type="ECO:0000313" key="2">
    <source>
        <dbReference type="Proteomes" id="UP000501266"/>
    </source>
</evidence>
<reference evidence="1 2" key="1">
    <citation type="submission" date="2020-02" db="EMBL/GenBank/DDBJ databases">
        <authorList>
            <person name="Bullock J.N."/>
            <person name="Barnes M.L."/>
            <person name="Kankolongo K.M."/>
            <person name="Dejene B.A."/>
            <person name="Lindsay P.E."/>
            <person name="Bhuiyan S."/>
            <person name="Nayek S."/>
            <person name="Hughes L.E."/>
            <person name="Garlena R.A."/>
            <person name="Russell D.A."/>
            <person name="Pope W.H."/>
            <person name="Jacobs-Sera D."/>
            <person name="Hatfull G.F."/>
        </authorList>
    </citation>
    <scope>NUCLEOTIDE SEQUENCE [LARGE SCALE GENOMIC DNA]</scope>
</reference>
<gene>
    <name evidence="1" type="primary">186</name>
    <name evidence="1" type="ORF">SEA_WAKANDA_186</name>
</gene>